<dbReference type="OrthoDB" id="10580475at2759"/>
<name>A0A319AXT5_ASPVC</name>
<dbReference type="Proteomes" id="UP000248405">
    <property type="component" value="Unassembled WGS sequence"/>
</dbReference>
<evidence type="ECO:0000313" key="3">
    <source>
        <dbReference type="Proteomes" id="UP000248405"/>
    </source>
</evidence>
<keyword evidence="3" id="KW-1185">Reference proteome</keyword>
<organism evidence="2 3">
    <name type="scientific">Aspergillus vadensis (strain CBS 113365 / IMI 142717 / IBT 24658)</name>
    <dbReference type="NCBI Taxonomy" id="1448311"/>
    <lineage>
        <taxon>Eukaryota</taxon>
        <taxon>Fungi</taxon>
        <taxon>Dikarya</taxon>
        <taxon>Ascomycota</taxon>
        <taxon>Pezizomycotina</taxon>
        <taxon>Eurotiomycetes</taxon>
        <taxon>Eurotiomycetidae</taxon>
        <taxon>Eurotiales</taxon>
        <taxon>Aspergillaceae</taxon>
        <taxon>Aspergillus</taxon>
        <taxon>Aspergillus subgen. Circumdati</taxon>
    </lineage>
</organism>
<dbReference type="EMBL" id="KZ821645">
    <property type="protein sequence ID" value="PYH64231.1"/>
    <property type="molecule type" value="Genomic_DNA"/>
</dbReference>
<protein>
    <submittedName>
        <fullName evidence="2">Uncharacterized protein</fullName>
    </submittedName>
</protein>
<feature type="region of interest" description="Disordered" evidence="1">
    <location>
        <begin position="1"/>
        <end position="23"/>
    </location>
</feature>
<evidence type="ECO:0000256" key="1">
    <source>
        <dbReference type="SAM" id="MobiDB-lite"/>
    </source>
</evidence>
<evidence type="ECO:0000313" key="2">
    <source>
        <dbReference type="EMBL" id="PYH64231.1"/>
    </source>
</evidence>
<dbReference type="AlphaFoldDB" id="A0A319AXT5"/>
<dbReference type="GeneID" id="37206372"/>
<dbReference type="RefSeq" id="XP_025558025.1">
    <property type="nucleotide sequence ID" value="XM_025701780.1"/>
</dbReference>
<accession>A0A319AXT5</accession>
<gene>
    <name evidence="2" type="ORF">BO88DRAFT_185219</name>
</gene>
<reference evidence="2" key="1">
    <citation type="submission" date="2016-12" db="EMBL/GenBank/DDBJ databases">
        <title>The genomes of Aspergillus section Nigri reveals drivers in fungal speciation.</title>
        <authorList>
            <consortium name="DOE Joint Genome Institute"/>
            <person name="Vesth T.C."/>
            <person name="Nybo J."/>
            <person name="Theobald S."/>
            <person name="Brandl J."/>
            <person name="Frisvad J.C."/>
            <person name="Nielsen K.F."/>
            <person name="Lyhne E.K."/>
            <person name="Kogle M.E."/>
            <person name="Kuo A."/>
            <person name="Riley R."/>
            <person name="Clum A."/>
            <person name="Nolan M."/>
            <person name="Lipzen A."/>
            <person name="Salamov A."/>
            <person name="Henrissat B."/>
            <person name="Wiebenga A."/>
            <person name="De Vries R.P."/>
            <person name="Grigoriev I.V."/>
            <person name="Mortensen U.H."/>
            <person name="Andersen M.R."/>
            <person name="Baker S.E."/>
        </authorList>
    </citation>
    <scope>NUCLEOTIDE SEQUENCE [LARGE SCALE GENOMIC DNA]</scope>
    <source>
        <strain evidence="2">CBS 113365</strain>
    </source>
</reference>
<proteinExistence type="predicted"/>
<sequence>MLSLRRFASKERQSSTTSDPWVKAPSASIKEKIRSNAFSNATSFWNSSEAGVRAIRRIKASIRCTVVISNNSTPRFRAERGAQHTIAHRLSSISQCTDQPRYTQRRRQDTFLCSFWPCARDLKHQLQGIQARVKVTSIQEVKERSNIVLTLFARSANACLGQ</sequence>